<reference evidence="2 3" key="1">
    <citation type="submission" date="2016-10" db="EMBL/GenBank/DDBJ databases">
        <authorList>
            <person name="de Groot N.N."/>
        </authorList>
    </citation>
    <scope>NUCLEOTIDE SEQUENCE [LARGE SCALE GENOMIC DNA]</scope>
    <source>
        <strain evidence="2 3">DSM 21800</strain>
    </source>
</reference>
<dbReference type="STRING" id="630515.SAMN04489812_2741"/>
<dbReference type="RefSeq" id="WP_091525617.1">
    <property type="nucleotide sequence ID" value="NZ_LT629772.1"/>
</dbReference>
<gene>
    <name evidence="2" type="ORF">SAMN04489812_2741</name>
</gene>
<dbReference type="OrthoDB" id="5195277at2"/>
<name>A0A1H1UDL2_9ACTN</name>
<organism evidence="2 3">
    <name type="scientific">Microlunatus soli</name>
    <dbReference type="NCBI Taxonomy" id="630515"/>
    <lineage>
        <taxon>Bacteria</taxon>
        <taxon>Bacillati</taxon>
        <taxon>Actinomycetota</taxon>
        <taxon>Actinomycetes</taxon>
        <taxon>Propionibacteriales</taxon>
        <taxon>Propionibacteriaceae</taxon>
        <taxon>Microlunatus</taxon>
    </lineage>
</organism>
<dbReference type="AlphaFoldDB" id="A0A1H1UDL2"/>
<evidence type="ECO:0000313" key="3">
    <source>
        <dbReference type="Proteomes" id="UP000199103"/>
    </source>
</evidence>
<proteinExistence type="predicted"/>
<dbReference type="EMBL" id="LT629772">
    <property type="protein sequence ID" value="SDS70543.1"/>
    <property type="molecule type" value="Genomic_DNA"/>
</dbReference>
<keyword evidence="1" id="KW-0812">Transmembrane</keyword>
<keyword evidence="1" id="KW-0472">Membrane</keyword>
<feature type="transmembrane region" description="Helical" evidence="1">
    <location>
        <begin position="112"/>
        <end position="134"/>
    </location>
</feature>
<protein>
    <recommendedName>
        <fullName evidence="4">DUF3592 domain-containing protein</fullName>
    </recommendedName>
</protein>
<keyword evidence="3" id="KW-1185">Reference proteome</keyword>
<sequence>MNLLLPIVFIVLGSVTTVLGIRGSRQLSERRRRWISYPGEVYDYVWDTGSDTSVQYWMLRWIGADGVSRTAKNPHGVSGGTLREFPFPIRVLVDPDDPTNAQVADGAHSGRIGLLIMIPVGVIFVGLGVLIAVLG</sequence>
<accession>A0A1H1UDL2</accession>
<dbReference type="Proteomes" id="UP000199103">
    <property type="component" value="Chromosome I"/>
</dbReference>
<evidence type="ECO:0008006" key="4">
    <source>
        <dbReference type="Google" id="ProtNLM"/>
    </source>
</evidence>
<evidence type="ECO:0000256" key="1">
    <source>
        <dbReference type="SAM" id="Phobius"/>
    </source>
</evidence>
<evidence type="ECO:0000313" key="2">
    <source>
        <dbReference type="EMBL" id="SDS70543.1"/>
    </source>
</evidence>
<keyword evidence="1" id="KW-1133">Transmembrane helix</keyword>